<dbReference type="PANTHER" id="PTHR36520:SF4">
    <property type="entry name" value="DUF3421 DOMAIN-CONTAINING PROTEIN"/>
    <property type="match status" value="1"/>
</dbReference>
<keyword evidence="2" id="KW-1185">Reference proteome</keyword>
<dbReference type="WBParaSite" id="HPBE_0001414401-mRNA-1">
    <property type="protein sequence ID" value="HPBE_0001414401-mRNA-1"/>
    <property type="gene ID" value="HPBE_0001414401"/>
</dbReference>
<gene>
    <name evidence="1" type="ORF">HPBE_LOCUS14145</name>
</gene>
<accession>A0A3P7ZFV4</accession>
<evidence type="ECO:0000313" key="2">
    <source>
        <dbReference type="Proteomes" id="UP000050761"/>
    </source>
</evidence>
<proteinExistence type="predicted"/>
<evidence type="ECO:0000313" key="1">
    <source>
        <dbReference type="EMBL" id="VDO98650.1"/>
    </source>
</evidence>
<dbReference type="Proteomes" id="UP000050761">
    <property type="component" value="Unassembled WGS sequence"/>
</dbReference>
<dbReference type="AlphaFoldDB" id="A0A3P7ZFV4"/>
<dbReference type="OrthoDB" id="5911973at2759"/>
<reference evidence="1 2" key="1">
    <citation type="submission" date="2018-11" db="EMBL/GenBank/DDBJ databases">
        <authorList>
            <consortium name="Pathogen Informatics"/>
        </authorList>
    </citation>
    <scope>NUCLEOTIDE SEQUENCE [LARGE SCALE GENOMIC DNA]</scope>
</reference>
<sequence>MVFLCTEGVVLSQKYGGDDPIVVPVGGPQSQFPALITADNFPLFPFIEQFNTGIEINPANKVSLAGDMNIPVPGWGNWDMDGNLYAGHINVDLKTGYQTGPKNPLNIKPETLALLAQSPTFRAARSDAMLEDVVRDLERIDMGVKIYGQQLTHLRFTDDVVLITPSISQVERVLADFDRTQGHTREQLSFLYPKAAKHFLLVHFSKEELIPENAREVVVGRIPYGYEPIKCKPPYCNPFVHHTGVAVEVEQGDDSFFIGGVDFPVPTGEGGGVRFPLSGAVEYGTSPYAYAHGNAFNPVSPFDLKSLDDDNISQTGSLRRHPVKKVDKEAFYKKFYDKLPQ</sequence>
<dbReference type="PANTHER" id="PTHR36520">
    <property type="entry name" value="PROTEIN CBG13000-RELATED"/>
    <property type="match status" value="1"/>
</dbReference>
<dbReference type="EMBL" id="UZAH01028229">
    <property type="protein sequence ID" value="VDO98650.1"/>
    <property type="molecule type" value="Genomic_DNA"/>
</dbReference>
<organism evidence="1">
    <name type="scientific">Heligmosomoides polygyrus</name>
    <name type="common">Parasitic roundworm</name>
    <dbReference type="NCBI Taxonomy" id="6339"/>
    <lineage>
        <taxon>Eukaryota</taxon>
        <taxon>Metazoa</taxon>
        <taxon>Ecdysozoa</taxon>
        <taxon>Nematoda</taxon>
        <taxon>Chromadorea</taxon>
        <taxon>Rhabditida</taxon>
        <taxon>Rhabditina</taxon>
        <taxon>Rhabditomorpha</taxon>
        <taxon>Strongyloidea</taxon>
        <taxon>Heligmosomidae</taxon>
        <taxon>Heligmosomoides</taxon>
    </lineage>
</organism>
<reference evidence="3" key="2">
    <citation type="submission" date="2019-09" db="UniProtKB">
        <authorList>
            <consortium name="WormBaseParasite"/>
        </authorList>
    </citation>
    <scope>IDENTIFICATION</scope>
</reference>
<name>A0A3P7ZFV4_HELPZ</name>
<protein>
    <submittedName>
        <fullName evidence="3">Reverse transcriptase domain-containing protein</fullName>
    </submittedName>
</protein>
<evidence type="ECO:0000313" key="3">
    <source>
        <dbReference type="WBParaSite" id="HPBE_0001414401-mRNA-1"/>
    </source>
</evidence>